<protein>
    <submittedName>
        <fullName evidence="1">Uncharacterized protein</fullName>
    </submittedName>
</protein>
<name>A0A3M7QQC8_BRAPC</name>
<comment type="caution">
    <text evidence="1">The sequence shown here is derived from an EMBL/GenBank/DDBJ whole genome shotgun (WGS) entry which is preliminary data.</text>
</comment>
<dbReference type="Proteomes" id="UP000276133">
    <property type="component" value="Unassembled WGS sequence"/>
</dbReference>
<evidence type="ECO:0000313" key="1">
    <source>
        <dbReference type="EMBL" id="RNA13168.1"/>
    </source>
</evidence>
<gene>
    <name evidence="1" type="ORF">BpHYR1_048349</name>
</gene>
<organism evidence="1 2">
    <name type="scientific">Brachionus plicatilis</name>
    <name type="common">Marine rotifer</name>
    <name type="synonym">Brachionus muelleri</name>
    <dbReference type="NCBI Taxonomy" id="10195"/>
    <lineage>
        <taxon>Eukaryota</taxon>
        <taxon>Metazoa</taxon>
        <taxon>Spiralia</taxon>
        <taxon>Gnathifera</taxon>
        <taxon>Rotifera</taxon>
        <taxon>Eurotatoria</taxon>
        <taxon>Monogononta</taxon>
        <taxon>Pseudotrocha</taxon>
        <taxon>Ploima</taxon>
        <taxon>Brachionidae</taxon>
        <taxon>Brachionus</taxon>
    </lineage>
</organism>
<reference evidence="1 2" key="1">
    <citation type="journal article" date="2018" name="Sci. Rep.">
        <title>Genomic signatures of local adaptation to the degree of environmental predictability in rotifers.</title>
        <authorList>
            <person name="Franch-Gras L."/>
            <person name="Hahn C."/>
            <person name="Garcia-Roger E.M."/>
            <person name="Carmona M.J."/>
            <person name="Serra M."/>
            <person name="Gomez A."/>
        </authorList>
    </citation>
    <scope>NUCLEOTIDE SEQUENCE [LARGE SCALE GENOMIC DNA]</scope>
    <source>
        <strain evidence="1">HYR1</strain>
    </source>
</reference>
<accession>A0A3M7QQC8</accession>
<keyword evidence="2" id="KW-1185">Reference proteome</keyword>
<proteinExistence type="predicted"/>
<dbReference type="AlphaFoldDB" id="A0A3M7QQC8"/>
<evidence type="ECO:0000313" key="2">
    <source>
        <dbReference type="Proteomes" id="UP000276133"/>
    </source>
</evidence>
<dbReference type="EMBL" id="REGN01005488">
    <property type="protein sequence ID" value="RNA13168.1"/>
    <property type="molecule type" value="Genomic_DNA"/>
</dbReference>
<sequence length="68" mass="8229">MTVGWLLPTLQKNLAHIQIKKNKAYKNGIDFKSFKNKQKIERENFKSYEKKVNKTARQYPKEKCYDYN</sequence>